<evidence type="ECO:0000259" key="7">
    <source>
        <dbReference type="PROSITE" id="PS50850"/>
    </source>
</evidence>
<feature type="region of interest" description="Disordered" evidence="5">
    <location>
        <begin position="1"/>
        <end position="44"/>
    </location>
</feature>
<dbReference type="SUPFAM" id="SSF103473">
    <property type="entry name" value="MFS general substrate transporter"/>
    <property type="match status" value="1"/>
</dbReference>
<dbReference type="Gene3D" id="1.20.1250.20">
    <property type="entry name" value="MFS general substrate transporter like domains"/>
    <property type="match status" value="1"/>
</dbReference>
<comment type="subcellular location">
    <subcellularLocation>
        <location evidence="1">Membrane</location>
        <topology evidence="1">Multi-pass membrane protein</topology>
    </subcellularLocation>
</comment>
<feature type="transmembrane region" description="Helical" evidence="6">
    <location>
        <begin position="380"/>
        <end position="397"/>
    </location>
</feature>
<dbReference type="PROSITE" id="PS50850">
    <property type="entry name" value="MFS"/>
    <property type="match status" value="1"/>
</dbReference>
<feature type="transmembrane region" description="Helical" evidence="6">
    <location>
        <begin position="440"/>
        <end position="460"/>
    </location>
</feature>
<protein>
    <recommendedName>
        <fullName evidence="7">Major facilitator superfamily (MFS) profile domain-containing protein</fullName>
    </recommendedName>
</protein>
<evidence type="ECO:0000313" key="8">
    <source>
        <dbReference type="EMBL" id="KAF9881658.1"/>
    </source>
</evidence>
<feature type="transmembrane region" description="Helical" evidence="6">
    <location>
        <begin position="314"/>
        <end position="337"/>
    </location>
</feature>
<dbReference type="Proteomes" id="UP000781932">
    <property type="component" value="Unassembled WGS sequence"/>
</dbReference>
<feature type="domain" description="Major facilitator superfamily (MFS) profile" evidence="7">
    <location>
        <begin position="53"/>
        <end position="547"/>
    </location>
</feature>
<feature type="transmembrane region" description="Helical" evidence="6">
    <location>
        <begin position="409"/>
        <end position="428"/>
    </location>
</feature>
<comment type="caution">
    <text evidence="8">The sequence shown here is derived from an EMBL/GenBank/DDBJ whole genome shotgun (WGS) entry which is preliminary data.</text>
</comment>
<feature type="transmembrane region" description="Helical" evidence="6">
    <location>
        <begin position="119"/>
        <end position="137"/>
    </location>
</feature>
<dbReference type="GO" id="GO:0005886">
    <property type="term" value="C:plasma membrane"/>
    <property type="evidence" value="ECO:0007669"/>
    <property type="project" value="TreeGrafter"/>
</dbReference>
<dbReference type="OrthoDB" id="4139357at2759"/>
<dbReference type="GO" id="GO:0022857">
    <property type="term" value="F:transmembrane transporter activity"/>
    <property type="evidence" value="ECO:0007669"/>
    <property type="project" value="InterPro"/>
</dbReference>
<proteinExistence type="predicted"/>
<evidence type="ECO:0000256" key="6">
    <source>
        <dbReference type="SAM" id="Phobius"/>
    </source>
</evidence>
<dbReference type="EMBL" id="JAATWM020000002">
    <property type="protein sequence ID" value="KAF9881658.1"/>
    <property type="molecule type" value="Genomic_DNA"/>
</dbReference>
<keyword evidence="3 6" id="KW-1133">Transmembrane helix</keyword>
<evidence type="ECO:0000256" key="1">
    <source>
        <dbReference type="ARBA" id="ARBA00004141"/>
    </source>
</evidence>
<dbReference type="InterPro" id="IPR011701">
    <property type="entry name" value="MFS"/>
</dbReference>
<dbReference type="InterPro" id="IPR020846">
    <property type="entry name" value="MFS_dom"/>
</dbReference>
<feature type="transmembrane region" description="Helical" evidence="6">
    <location>
        <begin position="349"/>
        <end position="368"/>
    </location>
</feature>
<feature type="transmembrane region" description="Helical" evidence="6">
    <location>
        <begin position="248"/>
        <end position="267"/>
    </location>
</feature>
<keyword evidence="9" id="KW-1185">Reference proteome</keyword>
<name>A0A9P6IF34_9PEZI</name>
<dbReference type="InterPro" id="IPR036259">
    <property type="entry name" value="MFS_trans_sf"/>
</dbReference>
<reference evidence="8" key="1">
    <citation type="submission" date="2020-03" db="EMBL/GenBank/DDBJ databases">
        <authorList>
            <person name="He L."/>
        </authorList>
    </citation>
    <scope>NUCLEOTIDE SEQUENCE</scope>
    <source>
        <strain evidence="8">CkLH20</strain>
    </source>
</reference>
<feature type="transmembrane region" description="Helical" evidence="6">
    <location>
        <begin position="176"/>
        <end position="195"/>
    </location>
</feature>
<dbReference type="AlphaFoldDB" id="A0A9P6IF34"/>
<feature type="transmembrane region" description="Helical" evidence="6">
    <location>
        <begin position="88"/>
        <end position="107"/>
    </location>
</feature>
<reference evidence="8" key="2">
    <citation type="submission" date="2020-11" db="EMBL/GenBank/DDBJ databases">
        <title>Whole genome sequencing of Colletotrichum sp.</title>
        <authorList>
            <person name="Li H."/>
        </authorList>
    </citation>
    <scope>NUCLEOTIDE SEQUENCE</scope>
    <source>
        <strain evidence="8">CkLH20</strain>
    </source>
</reference>
<dbReference type="PANTHER" id="PTHR23501">
    <property type="entry name" value="MAJOR FACILITATOR SUPERFAMILY"/>
    <property type="match status" value="1"/>
</dbReference>
<gene>
    <name evidence="8" type="ORF">CkaCkLH20_00804</name>
</gene>
<evidence type="ECO:0000256" key="2">
    <source>
        <dbReference type="ARBA" id="ARBA00022692"/>
    </source>
</evidence>
<feature type="transmembrane region" description="Helical" evidence="6">
    <location>
        <begin position="273"/>
        <end position="293"/>
    </location>
</feature>
<keyword evidence="4 6" id="KW-0472">Membrane</keyword>
<evidence type="ECO:0000256" key="4">
    <source>
        <dbReference type="ARBA" id="ARBA00023136"/>
    </source>
</evidence>
<feature type="transmembrane region" description="Helical" evidence="6">
    <location>
        <begin position="207"/>
        <end position="227"/>
    </location>
</feature>
<feature type="compositionally biased region" description="Basic and acidic residues" evidence="5">
    <location>
        <begin position="22"/>
        <end position="32"/>
    </location>
</feature>
<dbReference type="RefSeq" id="XP_038751119.1">
    <property type="nucleotide sequence ID" value="XM_038883524.1"/>
</dbReference>
<feature type="transmembrane region" description="Helical" evidence="6">
    <location>
        <begin position="54"/>
        <end position="76"/>
    </location>
</feature>
<feature type="transmembrane region" description="Helical" evidence="6">
    <location>
        <begin position="524"/>
        <end position="542"/>
    </location>
</feature>
<dbReference type="Pfam" id="PF07690">
    <property type="entry name" value="MFS_1"/>
    <property type="match status" value="1"/>
</dbReference>
<dbReference type="PANTHER" id="PTHR23501:SF156">
    <property type="entry name" value="TRANSPORTER, PUTATIVE-RELATED"/>
    <property type="match status" value="1"/>
</dbReference>
<keyword evidence="2 6" id="KW-0812">Transmembrane</keyword>
<dbReference type="GeneID" id="62156598"/>
<accession>A0A9P6IF34</accession>
<sequence>MVLTDLSDGGISQPAPETTTADPEKHAGKDLEGESLTASLPDTPKSNWNKPMSFYLAFASLCIMVLAVSLDATMLAEITSQLGGSTLEAFWASISFMLGVVVTQPIYTSASDVLGRKMSIYTACVLFIIGSVIFAVSKSMSIAISGRVIQGLGGGGLDVVTEIIIADITTLKERPLWIGLLSVPMALGSLAGPIIGALLSQYSDWRWIGWMNLPIIAVAVVLAFFFLNLKPMSGSLWSRIRRLDLIGMLLFAAGCTLFCLPLSWAGAMYPGSSWRTVVPLVIGIILMIAFGFWETKPSEPVFPYRIFKSRTAQVSLIGGFIHGMVMYTMLLYVPLHYQAVLFQSPLRSAISILPICTMAVVLSGLSPVVVEYTRRYRWEIWLGWVFTIIGTGLFVLWDRNSSTAELAGFQVVTGIGLGTLFTLPAIPLQASMSSVNDHGLAVGILVSFRLFGALMGLSMGSTTFSSIFSREISSLAPLPEAVVTLENASEAIAFIPFLKQMNGAIPDVLMSAIRDAYNEAMRSIWYILIAFSGIGLITSLFMKELTLETEELGRQHLQTSVDEASNH</sequence>
<evidence type="ECO:0000256" key="5">
    <source>
        <dbReference type="SAM" id="MobiDB-lite"/>
    </source>
</evidence>
<evidence type="ECO:0000313" key="9">
    <source>
        <dbReference type="Proteomes" id="UP000781932"/>
    </source>
</evidence>
<organism evidence="8 9">
    <name type="scientific">Colletotrichum karsti</name>
    <dbReference type="NCBI Taxonomy" id="1095194"/>
    <lineage>
        <taxon>Eukaryota</taxon>
        <taxon>Fungi</taxon>
        <taxon>Dikarya</taxon>
        <taxon>Ascomycota</taxon>
        <taxon>Pezizomycotina</taxon>
        <taxon>Sordariomycetes</taxon>
        <taxon>Hypocreomycetidae</taxon>
        <taxon>Glomerellales</taxon>
        <taxon>Glomerellaceae</taxon>
        <taxon>Colletotrichum</taxon>
        <taxon>Colletotrichum boninense species complex</taxon>
    </lineage>
</organism>
<evidence type="ECO:0000256" key="3">
    <source>
        <dbReference type="ARBA" id="ARBA00022989"/>
    </source>
</evidence>